<reference evidence="2" key="1">
    <citation type="submission" date="2016-10" db="EMBL/GenBank/DDBJ databases">
        <authorList>
            <person name="de Groot N.N."/>
        </authorList>
    </citation>
    <scope>NUCLEOTIDE SEQUENCE</scope>
</reference>
<accession>A0A1W1CGU2</accession>
<gene>
    <name evidence="2" type="ORF">MNB_SV-14-319</name>
</gene>
<name>A0A1W1CGU2_9ZZZZ</name>
<feature type="region of interest" description="Disordered" evidence="1">
    <location>
        <begin position="1"/>
        <end position="57"/>
    </location>
</feature>
<organism evidence="2">
    <name type="scientific">hydrothermal vent metagenome</name>
    <dbReference type="NCBI Taxonomy" id="652676"/>
    <lineage>
        <taxon>unclassified sequences</taxon>
        <taxon>metagenomes</taxon>
        <taxon>ecological metagenomes</taxon>
    </lineage>
</organism>
<feature type="compositionally biased region" description="Basic and acidic residues" evidence="1">
    <location>
        <begin position="42"/>
        <end position="51"/>
    </location>
</feature>
<feature type="compositionally biased region" description="Polar residues" evidence="1">
    <location>
        <begin position="1"/>
        <end position="10"/>
    </location>
</feature>
<dbReference type="EMBL" id="FPHN01000175">
    <property type="protein sequence ID" value="SFV64913.1"/>
    <property type="molecule type" value="Genomic_DNA"/>
</dbReference>
<evidence type="ECO:0000313" key="2">
    <source>
        <dbReference type="EMBL" id="SFV64913.1"/>
    </source>
</evidence>
<proteinExistence type="predicted"/>
<sequence length="57" mass="6234">MLKPNTNVISPNPIGSILSNKNKMKDSATDIKNDVKMPTIEMKTKASKDVNESNSSK</sequence>
<protein>
    <submittedName>
        <fullName evidence="2">Uncharacterized protein</fullName>
    </submittedName>
</protein>
<evidence type="ECO:0000256" key="1">
    <source>
        <dbReference type="SAM" id="MobiDB-lite"/>
    </source>
</evidence>
<feature type="compositionally biased region" description="Basic and acidic residues" evidence="1">
    <location>
        <begin position="23"/>
        <end position="35"/>
    </location>
</feature>
<dbReference type="AlphaFoldDB" id="A0A1W1CGU2"/>